<keyword evidence="2" id="KW-1185">Reference proteome</keyword>
<reference evidence="1 2" key="1">
    <citation type="submission" date="2024-01" db="EMBL/GenBank/DDBJ databases">
        <authorList>
            <person name="Alioto T."/>
            <person name="Alioto T."/>
            <person name="Gomez Garrido J."/>
        </authorList>
    </citation>
    <scope>NUCLEOTIDE SEQUENCE [LARGE SCALE GENOMIC DNA]</scope>
</reference>
<dbReference type="AlphaFoldDB" id="A0AAV1Q8M1"/>
<proteinExistence type="predicted"/>
<feature type="non-terminal residue" evidence="1">
    <location>
        <position position="52"/>
    </location>
</feature>
<gene>
    <name evidence="1" type="ORF">FSCOSCO3_A013556</name>
</gene>
<accession>A0AAV1Q8M1</accession>
<feature type="non-terminal residue" evidence="1">
    <location>
        <position position="1"/>
    </location>
</feature>
<evidence type="ECO:0000313" key="2">
    <source>
        <dbReference type="Proteomes" id="UP001314229"/>
    </source>
</evidence>
<sequence>DVYCLSKLQYSTIRLSASKLGGFELVVSSVFDVSSLAGARTCGFGRGFVGTL</sequence>
<protein>
    <submittedName>
        <fullName evidence="1">Uncharacterized protein</fullName>
    </submittedName>
</protein>
<evidence type="ECO:0000313" key="1">
    <source>
        <dbReference type="EMBL" id="CAK6979888.1"/>
    </source>
</evidence>
<comment type="caution">
    <text evidence="1">The sequence shown here is derived from an EMBL/GenBank/DDBJ whole genome shotgun (WGS) entry which is preliminary data.</text>
</comment>
<organism evidence="1 2">
    <name type="scientific">Scomber scombrus</name>
    <name type="common">Atlantic mackerel</name>
    <name type="synonym">Scomber vernalis</name>
    <dbReference type="NCBI Taxonomy" id="13677"/>
    <lineage>
        <taxon>Eukaryota</taxon>
        <taxon>Metazoa</taxon>
        <taxon>Chordata</taxon>
        <taxon>Craniata</taxon>
        <taxon>Vertebrata</taxon>
        <taxon>Euteleostomi</taxon>
        <taxon>Actinopterygii</taxon>
        <taxon>Neopterygii</taxon>
        <taxon>Teleostei</taxon>
        <taxon>Neoteleostei</taxon>
        <taxon>Acanthomorphata</taxon>
        <taxon>Pelagiaria</taxon>
        <taxon>Scombriformes</taxon>
        <taxon>Scombridae</taxon>
        <taxon>Scomber</taxon>
    </lineage>
</organism>
<dbReference type="Proteomes" id="UP001314229">
    <property type="component" value="Unassembled WGS sequence"/>
</dbReference>
<name>A0AAV1Q8M1_SCOSC</name>
<dbReference type="EMBL" id="CAWUFR010000623">
    <property type="protein sequence ID" value="CAK6979888.1"/>
    <property type="molecule type" value="Genomic_DNA"/>
</dbReference>